<evidence type="ECO:0008006" key="3">
    <source>
        <dbReference type="Google" id="ProtNLM"/>
    </source>
</evidence>
<name>A0A8K0CKH2_IGNLU</name>
<dbReference type="GO" id="GO:0005829">
    <property type="term" value="C:cytosol"/>
    <property type="evidence" value="ECO:0007669"/>
    <property type="project" value="TreeGrafter"/>
</dbReference>
<comment type="caution">
    <text evidence="1">The sequence shown here is derived from an EMBL/GenBank/DDBJ whole genome shotgun (WGS) entry which is preliminary data.</text>
</comment>
<gene>
    <name evidence="1" type="ORF">ILUMI_17100</name>
</gene>
<accession>A0A8K0CKH2</accession>
<dbReference type="OrthoDB" id="361693at2759"/>
<feature type="non-terminal residue" evidence="1">
    <location>
        <position position="296"/>
    </location>
</feature>
<dbReference type="SUPFAM" id="SSF48371">
    <property type="entry name" value="ARM repeat"/>
    <property type="match status" value="1"/>
</dbReference>
<dbReference type="Proteomes" id="UP000801492">
    <property type="component" value="Unassembled WGS sequence"/>
</dbReference>
<dbReference type="Gene3D" id="1.25.10.10">
    <property type="entry name" value="Leucine-rich Repeat Variant"/>
    <property type="match status" value="1"/>
</dbReference>
<dbReference type="PANTHER" id="PTHR10997">
    <property type="entry name" value="IMPORTIN-7, 8, 11"/>
    <property type="match status" value="1"/>
</dbReference>
<dbReference type="AlphaFoldDB" id="A0A8K0CKH2"/>
<sequence>MHPFSYVDFIRPTLEFTIYYIFTPAGTQYIYERFTIQCFNLIKGILLCAEYKPAKIPEMTKEPETLRAHQIKVEFFQPSTLTEMCRKLVTHYFLLKQEDLELWDADPETFVNDEVGESWKYSLRPCMETVFVTIFHEYRDVLASVLLEMIQETNCLVPVNDLQGILKKDAVYNAVGLAAFDLYDDVDFDQWLTNTLMQELKIKDNNYRVIRRRVAWLIGNWTGIKLSQDLRPVLYECIISLLGPDEDMAVRLTASTTLRHAIDDFDFNSEQFKPYVDTAFNLLFNLLKEAQECETK</sequence>
<dbReference type="InterPro" id="IPR016024">
    <property type="entry name" value="ARM-type_fold"/>
</dbReference>
<evidence type="ECO:0000313" key="1">
    <source>
        <dbReference type="EMBL" id="KAF2889073.1"/>
    </source>
</evidence>
<dbReference type="GO" id="GO:0006606">
    <property type="term" value="P:protein import into nucleus"/>
    <property type="evidence" value="ECO:0007669"/>
    <property type="project" value="TreeGrafter"/>
</dbReference>
<proteinExistence type="predicted"/>
<protein>
    <recommendedName>
        <fullName evidence="3">Importin-11</fullName>
    </recommendedName>
</protein>
<evidence type="ECO:0000313" key="2">
    <source>
        <dbReference type="Proteomes" id="UP000801492"/>
    </source>
</evidence>
<dbReference type="InterPro" id="IPR011989">
    <property type="entry name" value="ARM-like"/>
</dbReference>
<dbReference type="EMBL" id="VTPC01071085">
    <property type="protein sequence ID" value="KAF2889073.1"/>
    <property type="molecule type" value="Genomic_DNA"/>
</dbReference>
<reference evidence="1" key="1">
    <citation type="submission" date="2019-08" db="EMBL/GenBank/DDBJ databases">
        <title>The genome of the North American firefly Photinus pyralis.</title>
        <authorList>
            <consortium name="Photinus pyralis genome working group"/>
            <person name="Fallon T.R."/>
            <person name="Sander Lower S.E."/>
            <person name="Weng J.-K."/>
        </authorList>
    </citation>
    <scope>NUCLEOTIDE SEQUENCE</scope>
    <source>
        <strain evidence="1">TRF0915ILg1</strain>
        <tissue evidence="1">Whole body</tissue>
    </source>
</reference>
<dbReference type="PANTHER" id="PTHR10997:SF7">
    <property type="entry name" value="IMPORTIN-11"/>
    <property type="match status" value="1"/>
</dbReference>
<dbReference type="GO" id="GO:0005635">
    <property type="term" value="C:nuclear envelope"/>
    <property type="evidence" value="ECO:0007669"/>
    <property type="project" value="TreeGrafter"/>
</dbReference>
<organism evidence="1 2">
    <name type="scientific">Ignelater luminosus</name>
    <name type="common">Cucubano</name>
    <name type="synonym">Pyrophorus luminosus</name>
    <dbReference type="NCBI Taxonomy" id="2038154"/>
    <lineage>
        <taxon>Eukaryota</taxon>
        <taxon>Metazoa</taxon>
        <taxon>Ecdysozoa</taxon>
        <taxon>Arthropoda</taxon>
        <taxon>Hexapoda</taxon>
        <taxon>Insecta</taxon>
        <taxon>Pterygota</taxon>
        <taxon>Neoptera</taxon>
        <taxon>Endopterygota</taxon>
        <taxon>Coleoptera</taxon>
        <taxon>Polyphaga</taxon>
        <taxon>Elateriformia</taxon>
        <taxon>Elateroidea</taxon>
        <taxon>Elateridae</taxon>
        <taxon>Agrypninae</taxon>
        <taxon>Pyrophorini</taxon>
        <taxon>Ignelater</taxon>
    </lineage>
</organism>
<keyword evidence="2" id="KW-1185">Reference proteome</keyword>